<keyword evidence="3" id="KW-1185">Reference proteome</keyword>
<feature type="non-terminal residue" evidence="2">
    <location>
        <position position="1"/>
    </location>
</feature>
<dbReference type="AlphaFoldDB" id="A0A9N9JKM5"/>
<sequence length="234" mass="26450">WDRAQIINKTPFYTCDQFQKQNIPESRIKHFSTASHYGLEAGKSTCENKSIEDAMGTIKNKPIKSTRLNPHAGVVKPPKKSKVKKVSPITVEKFESHFKGKGTPTTVEKEESHSQVANQKSGKLKDAKVTFKRAYTGFKSAIEADDEKLVWSAYNDWKESRKTVYSRLIDYYVDLGLLDKAFSVLNDFTPNKLMPDKSSISDLFQESISLGLIPSYTTCTSVMYKASDLQETMK</sequence>
<protein>
    <submittedName>
        <fullName evidence="2">7730_t:CDS:1</fullName>
    </submittedName>
</protein>
<dbReference type="Proteomes" id="UP000789342">
    <property type="component" value="Unassembled WGS sequence"/>
</dbReference>
<gene>
    <name evidence="2" type="ORF">AMORRO_LOCUS17558</name>
</gene>
<dbReference type="EMBL" id="CAJVPV010055049">
    <property type="protein sequence ID" value="CAG8783965.1"/>
    <property type="molecule type" value="Genomic_DNA"/>
</dbReference>
<feature type="region of interest" description="Disordered" evidence="1">
    <location>
        <begin position="100"/>
        <end position="120"/>
    </location>
</feature>
<accession>A0A9N9JKM5</accession>
<comment type="caution">
    <text evidence="2">The sequence shown here is derived from an EMBL/GenBank/DDBJ whole genome shotgun (WGS) entry which is preliminary data.</text>
</comment>
<feature type="non-terminal residue" evidence="2">
    <location>
        <position position="234"/>
    </location>
</feature>
<proteinExistence type="predicted"/>
<evidence type="ECO:0000313" key="2">
    <source>
        <dbReference type="EMBL" id="CAG8783965.1"/>
    </source>
</evidence>
<evidence type="ECO:0000313" key="3">
    <source>
        <dbReference type="Proteomes" id="UP000789342"/>
    </source>
</evidence>
<name>A0A9N9JKM5_9GLOM</name>
<reference evidence="2" key="1">
    <citation type="submission" date="2021-06" db="EMBL/GenBank/DDBJ databases">
        <authorList>
            <person name="Kallberg Y."/>
            <person name="Tangrot J."/>
            <person name="Rosling A."/>
        </authorList>
    </citation>
    <scope>NUCLEOTIDE SEQUENCE</scope>
    <source>
        <strain evidence="2">CL551</strain>
    </source>
</reference>
<evidence type="ECO:0000256" key="1">
    <source>
        <dbReference type="SAM" id="MobiDB-lite"/>
    </source>
</evidence>
<organism evidence="2 3">
    <name type="scientific">Acaulospora morrowiae</name>
    <dbReference type="NCBI Taxonomy" id="94023"/>
    <lineage>
        <taxon>Eukaryota</taxon>
        <taxon>Fungi</taxon>
        <taxon>Fungi incertae sedis</taxon>
        <taxon>Mucoromycota</taxon>
        <taxon>Glomeromycotina</taxon>
        <taxon>Glomeromycetes</taxon>
        <taxon>Diversisporales</taxon>
        <taxon>Acaulosporaceae</taxon>
        <taxon>Acaulospora</taxon>
    </lineage>
</organism>